<sequence>MTTSSSATSRSCSGAGAAIVAVTGSAVAISWKGSSMRGVECRTGQWKHGMVAGYLGRRF</sequence>
<proteinExistence type="predicted"/>
<reference evidence="1" key="2">
    <citation type="journal article" date="2015" name="Data Brief">
        <title>Shoot transcriptome of the giant reed, Arundo donax.</title>
        <authorList>
            <person name="Barrero R.A."/>
            <person name="Guerrero F.D."/>
            <person name="Moolhuijzen P."/>
            <person name="Goolsby J.A."/>
            <person name="Tidwell J."/>
            <person name="Bellgard S.E."/>
            <person name="Bellgard M.I."/>
        </authorList>
    </citation>
    <scope>NUCLEOTIDE SEQUENCE</scope>
    <source>
        <tissue evidence="1">Shoot tissue taken approximately 20 cm above the soil surface</tissue>
    </source>
</reference>
<name>A0A0A9EI99_ARUDO</name>
<accession>A0A0A9EI99</accession>
<protein>
    <submittedName>
        <fullName evidence="1">Uncharacterized protein</fullName>
    </submittedName>
</protein>
<reference evidence="1" key="1">
    <citation type="submission" date="2014-09" db="EMBL/GenBank/DDBJ databases">
        <authorList>
            <person name="Magalhaes I.L.F."/>
            <person name="Oliveira U."/>
            <person name="Santos F.R."/>
            <person name="Vidigal T.H.D.A."/>
            <person name="Brescovit A.D."/>
            <person name="Santos A.J."/>
        </authorList>
    </citation>
    <scope>NUCLEOTIDE SEQUENCE</scope>
    <source>
        <tissue evidence="1">Shoot tissue taken approximately 20 cm above the soil surface</tissue>
    </source>
</reference>
<organism evidence="1">
    <name type="scientific">Arundo donax</name>
    <name type="common">Giant reed</name>
    <name type="synonym">Donax arundinaceus</name>
    <dbReference type="NCBI Taxonomy" id="35708"/>
    <lineage>
        <taxon>Eukaryota</taxon>
        <taxon>Viridiplantae</taxon>
        <taxon>Streptophyta</taxon>
        <taxon>Embryophyta</taxon>
        <taxon>Tracheophyta</taxon>
        <taxon>Spermatophyta</taxon>
        <taxon>Magnoliopsida</taxon>
        <taxon>Liliopsida</taxon>
        <taxon>Poales</taxon>
        <taxon>Poaceae</taxon>
        <taxon>PACMAD clade</taxon>
        <taxon>Arundinoideae</taxon>
        <taxon>Arundineae</taxon>
        <taxon>Arundo</taxon>
    </lineage>
</organism>
<evidence type="ECO:0000313" key="1">
    <source>
        <dbReference type="EMBL" id="JAE00465.1"/>
    </source>
</evidence>
<dbReference type="EMBL" id="GBRH01197431">
    <property type="protein sequence ID" value="JAE00465.1"/>
    <property type="molecule type" value="Transcribed_RNA"/>
</dbReference>
<dbReference type="AlphaFoldDB" id="A0A0A9EI99"/>